<dbReference type="GO" id="GO:0005975">
    <property type="term" value="P:carbohydrate metabolic process"/>
    <property type="evidence" value="ECO:0007669"/>
    <property type="project" value="UniProtKB-ARBA"/>
</dbReference>
<keyword evidence="4" id="KW-1185">Reference proteome</keyword>
<feature type="region of interest" description="Disordered" evidence="1">
    <location>
        <begin position="634"/>
        <end position="669"/>
    </location>
</feature>
<feature type="compositionally biased region" description="Pro residues" evidence="1">
    <location>
        <begin position="656"/>
        <end position="668"/>
    </location>
</feature>
<dbReference type="Gene3D" id="2.60.40.10">
    <property type="entry name" value="Immunoglobulins"/>
    <property type="match status" value="1"/>
</dbReference>
<accession>A0A2T3HLS8</accession>
<dbReference type="RefSeq" id="WP_107215644.1">
    <property type="nucleotide sequence ID" value="NZ_KZ686269.1"/>
</dbReference>
<gene>
    <name evidence="3" type="ORF">C7T94_12470</name>
</gene>
<protein>
    <submittedName>
        <fullName evidence="3">Uncharacterized protein</fullName>
    </submittedName>
</protein>
<proteinExistence type="predicted"/>
<dbReference type="Proteomes" id="UP000240912">
    <property type="component" value="Unassembled WGS sequence"/>
</dbReference>
<evidence type="ECO:0000313" key="4">
    <source>
        <dbReference type="Proteomes" id="UP000240912"/>
    </source>
</evidence>
<dbReference type="InterPro" id="IPR013320">
    <property type="entry name" value="ConA-like_dom_sf"/>
</dbReference>
<evidence type="ECO:0000313" key="3">
    <source>
        <dbReference type="EMBL" id="PST83384.1"/>
    </source>
</evidence>
<dbReference type="NCBIfam" id="TIGR04131">
    <property type="entry name" value="Bac_Flav_CTERM"/>
    <property type="match status" value="1"/>
</dbReference>
<keyword evidence="2" id="KW-0732">Signal</keyword>
<dbReference type="InterPro" id="IPR013783">
    <property type="entry name" value="Ig-like_fold"/>
</dbReference>
<feature type="compositionally biased region" description="Low complexity" evidence="1">
    <location>
        <begin position="640"/>
        <end position="655"/>
    </location>
</feature>
<dbReference type="SUPFAM" id="SSF49899">
    <property type="entry name" value="Concanavalin A-like lectins/glucanases"/>
    <property type="match status" value="1"/>
</dbReference>
<comment type="caution">
    <text evidence="3">The sequence shown here is derived from an EMBL/GenBank/DDBJ whole genome shotgun (WGS) entry which is preliminary data.</text>
</comment>
<dbReference type="InterPro" id="IPR026341">
    <property type="entry name" value="T9SS_type_B"/>
</dbReference>
<organism evidence="3 4">
    <name type="scientific">Pedobacter yulinensis</name>
    <dbReference type="NCBI Taxonomy" id="2126353"/>
    <lineage>
        <taxon>Bacteria</taxon>
        <taxon>Pseudomonadati</taxon>
        <taxon>Bacteroidota</taxon>
        <taxon>Sphingobacteriia</taxon>
        <taxon>Sphingobacteriales</taxon>
        <taxon>Sphingobacteriaceae</taxon>
        <taxon>Pedobacter</taxon>
    </lineage>
</organism>
<feature type="region of interest" description="Disordered" evidence="1">
    <location>
        <begin position="791"/>
        <end position="816"/>
    </location>
</feature>
<sequence length="1221" mass="127369">MVKKLLPILLLFAFFSAHFASAQQATFPYVFSFRNSTAPYTEFGGESPAFLTAGKGPIDGPNGTTITDAEGQGFLRLTNNREYQKGYIYNTTSFPSVNGLKIDVEYYTYGGTGADGICFFLFDAAATSNFTIGGFGGSLGYSQINIPQGQSAGVSKGYLGIGIDEYGNFSNASEGRQGGDGFRPGSITLRGKGDGMDFNNPNNYKFLKRFTPADEANPPFNLIPATGVRNTSLTDPNYRRIIVELKPSATVGFDITVRVITGGPTPVTRTIIDNYAYLEAAPANLAYGIAASTGLSTNFHEIRNVRIEEYNTTYSTAADITMSTCQGSSATTNVAQLATPSTSGGTINPATIDFDPYTPNLQQSLTVPGKGVFTVNNQTGSIIFTPEAGATPGTFTASYTIRDNLGKSSSPAGITVTMQAQAAAQAGPDQTVAKTTAAPVATTLAASQPTAGQSGTWTVVSAPAGAPAPVFASTTQYNTGVSNLLGGEYVFRWTVSGTGTCQGTDDVKVTVNEVSTPKIGITKVLQNLTLNQDGSYSARFLFTLNNYGNAALRNVSLRDNLATTFAGSTFTVTAKSVVSNSNLVINNAYNGTSETELLGSQSTLAVGASGQVSLDIRVTPSVYQTYENTATASGISTADNTPVSANSSNSATPSPNLSPSPTPVPLAAPAPRIGVTKALQTLSYNPDGSYTARFQFTVSNYGNVALQSVSLQDDLAATFSGSTFTVADKRISNGASLVINTAFNGTSNTELLNPQSTLAVGASGQVTLDIRITPAVYRTYQNTAVAAGRVTPSGTPVTANSANSATPGPDLTPSPTPVPLTAPAPKIGLTKTLVSSVRNSNGSYTIRYQFTVGNYGQAPMKEVSVTDDLAAVFSGAVYTVVAKNATGTLAINDAFNGGSNRELLAGSSTLAVGATGQISLDLNVTATNRDGTFLNTAVARGLSTLDNTPATATSANSVTPGPDLPPSPTPVDLTVPKPEIGLTKAVTSLAKAADGSYNVTFLFKASNFGVVDLEKVSLIDDLADVFAGTTFRVTSLSTVGNATLKVNNAFNGTSVKQMLDASSTLAVGATNQIELKLNILPAEKEGTFQNTAIIEGASVLNGNIAFKLSSNTLTPSQTNTPSTTPVELKKQPLFIPGGFSPNGDGINDKFIVNNTGNRKVSLEVFNRWANSVYKNTTYDNSWDGKCNVGLHIGSDVPAGTYYYVVILDDTEKYVGYITINR</sequence>
<dbReference type="Pfam" id="PF13585">
    <property type="entry name" value="CHU_C"/>
    <property type="match status" value="1"/>
</dbReference>
<dbReference type="Pfam" id="PF22352">
    <property type="entry name" value="K319L-like_PKD"/>
    <property type="match status" value="1"/>
</dbReference>
<dbReference type="GO" id="GO:0004553">
    <property type="term" value="F:hydrolase activity, hydrolyzing O-glycosyl compounds"/>
    <property type="evidence" value="ECO:0007669"/>
    <property type="project" value="UniProtKB-ARBA"/>
</dbReference>
<evidence type="ECO:0000256" key="1">
    <source>
        <dbReference type="SAM" id="MobiDB-lite"/>
    </source>
</evidence>
<feature type="signal peptide" evidence="2">
    <location>
        <begin position="1"/>
        <end position="22"/>
    </location>
</feature>
<dbReference type="OrthoDB" id="5726170at2"/>
<dbReference type="EMBL" id="PYLS01000005">
    <property type="protein sequence ID" value="PST83384.1"/>
    <property type="molecule type" value="Genomic_DNA"/>
</dbReference>
<reference evidence="3 4" key="1">
    <citation type="submission" date="2018-03" db="EMBL/GenBank/DDBJ databases">
        <authorList>
            <person name="Keele B.F."/>
        </authorList>
    </citation>
    <scope>NUCLEOTIDE SEQUENCE [LARGE SCALE GENOMIC DNA]</scope>
    <source>
        <strain evidence="3 4">YL28-9</strain>
    </source>
</reference>
<evidence type="ECO:0000256" key="2">
    <source>
        <dbReference type="SAM" id="SignalP"/>
    </source>
</evidence>
<feature type="chain" id="PRO_5015544003" evidence="2">
    <location>
        <begin position="23"/>
        <end position="1221"/>
    </location>
</feature>
<name>A0A2T3HLS8_9SPHI</name>
<feature type="region of interest" description="Disordered" evidence="1">
    <location>
        <begin position="949"/>
        <end position="969"/>
    </location>
</feature>
<feature type="compositionally biased region" description="Polar residues" evidence="1">
    <location>
        <begin position="792"/>
        <end position="806"/>
    </location>
</feature>
<dbReference type="AlphaFoldDB" id="A0A2T3HLS8"/>